<gene>
    <name evidence="1" type="ORF">HMPREF9372_0919</name>
</gene>
<comment type="caution">
    <text evidence="1">The sequence shown here is derived from an EMBL/GenBank/DDBJ whole genome shotgun (WGS) entry which is preliminary data.</text>
</comment>
<dbReference type="EC" id="2.1.1.33" evidence="1"/>
<dbReference type="EMBL" id="AFPZ01000020">
    <property type="protein sequence ID" value="EGQ27232.1"/>
    <property type="molecule type" value="Genomic_DNA"/>
</dbReference>
<reference evidence="1 2" key="1">
    <citation type="submission" date="2011-04" db="EMBL/GenBank/DDBJ databases">
        <authorList>
            <person name="Muzny D."/>
            <person name="Qin X."/>
            <person name="Deng J."/>
            <person name="Jiang H."/>
            <person name="Liu Y."/>
            <person name="Qu J."/>
            <person name="Song X.-Z."/>
            <person name="Zhang L."/>
            <person name="Thornton R."/>
            <person name="Coyle M."/>
            <person name="Francisco L."/>
            <person name="Jackson L."/>
            <person name="Javaid M."/>
            <person name="Korchina V."/>
            <person name="Kovar C."/>
            <person name="Mata R."/>
            <person name="Mathew T."/>
            <person name="Ngo R."/>
            <person name="Nguyen L."/>
            <person name="Nguyen N."/>
            <person name="Okwuonu G."/>
            <person name="Ongeri F."/>
            <person name="Pham C."/>
            <person name="Simmons D."/>
            <person name="Wilczek-Boney K."/>
            <person name="Hale W."/>
            <person name="Jakkamsetti A."/>
            <person name="Pham P."/>
            <person name="Ruth R."/>
            <person name="San Lucas F."/>
            <person name="Warren J."/>
            <person name="Zhang J."/>
            <person name="Zhao Z."/>
            <person name="Zhou C."/>
            <person name="Zhu D."/>
            <person name="Lee S."/>
            <person name="Bess C."/>
            <person name="Blankenburg K."/>
            <person name="Forbes L."/>
            <person name="Fu Q."/>
            <person name="Gubbala S."/>
            <person name="Hirani K."/>
            <person name="Jayaseelan J.C."/>
            <person name="Lara F."/>
            <person name="Munidasa M."/>
            <person name="Palculict T."/>
            <person name="Patil S."/>
            <person name="Pu L.-L."/>
            <person name="Saada N."/>
            <person name="Tang L."/>
            <person name="Weissenberger G."/>
            <person name="Zhu Y."/>
            <person name="Hemphill L."/>
            <person name="Shang Y."/>
            <person name="Youmans B."/>
            <person name="Ayvaz T."/>
            <person name="Ross M."/>
            <person name="Santibanez J."/>
            <person name="Aqrawi P."/>
            <person name="Gross S."/>
            <person name="Joshi V."/>
            <person name="Fowler G."/>
            <person name="Nazareth L."/>
            <person name="Reid J."/>
            <person name="Worley K."/>
            <person name="Petrosino J."/>
            <person name="Highlander S."/>
            <person name="Gibbs R."/>
        </authorList>
    </citation>
    <scope>NUCLEOTIDE SEQUENCE [LARGE SCALE GENOMIC DNA]</scope>
    <source>
        <strain evidence="1 2">2681</strain>
    </source>
</reference>
<proteinExistence type="predicted"/>
<accession>F9DQ39</accession>
<dbReference type="GO" id="GO:0008176">
    <property type="term" value="F:tRNA (guanine(46)-N7)-methyltransferase activity"/>
    <property type="evidence" value="ECO:0007669"/>
    <property type="project" value="UniProtKB-EC"/>
</dbReference>
<dbReference type="HOGENOM" id="CLU_2865581_0_0_9"/>
<name>F9DQ39_9BACL</name>
<dbReference type="Proteomes" id="UP000005316">
    <property type="component" value="Unassembled WGS sequence"/>
</dbReference>
<keyword evidence="1" id="KW-0489">Methyltransferase</keyword>
<keyword evidence="1" id="KW-0808">Transferase</keyword>
<sequence length="64" mass="7756">MKQGNRKPVFQFIHRIEDLGWSEYCYSQLKDVLPLTSPVYKRAIDPRLKKGFRNVTQYNQRHME</sequence>
<organism evidence="1 2">
    <name type="scientific">Sporosarcina newyorkensis 2681</name>
    <dbReference type="NCBI Taxonomy" id="1027292"/>
    <lineage>
        <taxon>Bacteria</taxon>
        <taxon>Bacillati</taxon>
        <taxon>Bacillota</taxon>
        <taxon>Bacilli</taxon>
        <taxon>Bacillales</taxon>
        <taxon>Caryophanaceae</taxon>
        <taxon>Sporosarcina</taxon>
    </lineage>
</organism>
<dbReference type="AlphaFoldDB" id="F9DQ39"/>
<evidence type="ECO:0000313" key="1">
    <source>
        <dbReference type="EMBL" id="EGQ27232.1"/>
    </source>
</evidence>
<evidence type="ECO:0000313" key="2">
    <source>
        <dbReference type="Proteomes" id="UP000005316"/>
    </source>
</evidence>
<protein>
    <submittedName>
        <fullName evidence="1">tRNA (Guanine-N(7)-)-methyltransferase</fullName>
        <ecNumber evidence="1">2.1.1.33</ecNumber>
    </submittedName>
</protein>